<name>A0ACC2PUR8_9HYME</name>
<sequence length="943" mass="107587">MESEFPDPEDEYDLMHADEYEILREFELSEKQKSAPIFQKPCEANGLQTNVIESNSIENNVTASQNTNVAVSQGVDGDININGVDQEQITNGENHQSDSFQFLSQCDTVQSEKSDLTRKRSIDQVPQNSSTSFYDLTFDDYSSALPDKKKPRWDRPKELIQMILDRRKKNEIISNQSFETSLNRKRSTDSISKRVPLCNFVAVTRHDNGERFYVKVVEKSRYSTEKYRPTSRFFTKSFDIIKDEAEKIILKQVEQHSLPPVRFQNQKNATCELWVDKYKPKRYLELLSDESVNRSLLRWLKLWDKMVFDRDPTVRPKKTQPTSKFQNKFKKKDEDVPDHDSKGFPTYRIALLTGPPGLGKTTLAHVAARHAGYKIVELNASDDRGPEAFREALLSSTQMRAVMDEEKRPNCLILDEIDGAASASIELLLKFIHGKLVPKGKGAKNKTQKDNDGCRRPIICICNDLYAPSLRPLRSMALVLNVPEVDPSSLADRLSEVARNEGLKVDPRVLRHLAEKSGCDVRACLGILQYTGGGSDMMKDLASSLRDTKKGLFDAWRDMLKIPRNRQGALSNHQRSLNVITLVHQAEPERLLQGIFHNYPESCNGKMDHVSESLLWFEFHDIVNTVVMERQTWQLMPYTTSAFIAWHLYLADSQNPKITFPSILFEVNQKKERNLAILTATKKTSKYDILTLVTEVLPYLPDLLSPQLRSVNAQLYSVREKEELKRLVNLMLDFGLTFTQERKPGGGYEYYLDPNIWDIGTFPDCRVRKQLAYAVKQIVIQELETERLQRAAAMSDDAPASTTGTTSNQSSKASSNKSSGASTSVSSVPMDEDVPSSSQPSSSQNVPNHLRQQLNPVELKPSAEKKCRNFFKAFQQLGQEKRKQKIEQDKLDGIVQPETNTQIEKEKLAKKTGNIFKSDYWYQYKEGYSNAVRRTVLMKDLLK</sequence>
<organism evidence="1 2">
    <name type="scientific">Eretmocerus hayati</name>
    <dbReference type="NCBI Taxonomy" id="131215"/>
    <lineage>
        <taxon>Eukaryota</taxon>
        <taxon>Metazoa</taxon>
        <taxon>Ecdysozoa</taxon>
        <taxon>Arthropoda</taxon>
        <taxon>Hexapoda</taxon>
        <taxon>Insecta</taxon>
        <taxon>Pterygota</taxon>
        <taxon>Neoptera</taxon>
        <taxon>Endopterygota</taxon>
        <taxon>Hymenoptera</taxon>
        <taxon>Apocrita</taxon>
        <taxon>Proctotrupomorpha</taxon>
        <taxon>Chalcidoidea</taxon>
        <taxon>Aphelinidae</taxon>
        <taxon>Aphelininae</taxon>
        <taxon>Eretmocerus</taxon>
    </lineage>
</organism>
<comment type="caution">
    <text evidence="1">The sequence shown here is derived from an EMBL/GenBank/DDBJ whole genome shotgun (WGS) entry which is preliminary data.</text>
</comment>
<protein>
    <submittedName>
        <fullName evidence="1">Uncharacterized protein</fullName>
    </submittedName>
</protein>
<reference evidence="1" key="1">
    <citation type="submission" date="2023-04" db="EMBL/GenBank/DDBJ databases">
        <title>A chromosome-level genome assembly of the parasitoid wasp Eretmocerus hayati.</title>
        <authorList>
            <person name="Zhong Y."/>
            <person name="Liu S."/>
            <person name="Liu Y."/>
        </authorList>
    </citation>
    <scope>NUCLEOTIDE SEQUENCE</scope>
    <source>
        <strain evidence="1">ZJU_SS_LIU_2023</strain>
    </source>
</reference>
<dbReference type="Proteomes" id="UP001239111">
    <property type="component" value="Chromosome 1"/>
</dbReference>
<gene>
    <name evidence="1" type="ORF">QAD02_023134</name>
</gene>
<accession>A0ACC2PUR8</accession>
<keyword evidence="2" id="KW-1185">Reference proteome</keyword>
<dbReference type="EMBL" id="CM056741">
    <property type="protein sequence ID" value="KAJ8687340.1"/>
    <property type="molecule type" value="Genomic_DNA"/>
</dbReference>
<evidence type="ECO:0000313" key="1">
    <source>
        <dbReference type="EMBL" id="KAJ8687340.1"/>
    </source>
</evidence>
<evidence type="ECO:0000313" key="2">
    <source>
        <dbReference type="Proteomes" id="UP001239111"/>
    </source>
</evidence>
<proteinExistence type="predicted"/>